<evidence type="ECO:0000313" key="2">
    <source>
        <dbReference type="EMBL" id="KAF2257641.1"/>
    </source>
</evidence>
<dbReference type="AlphaFoldDB" id="A0A9P4JW75"/>
<dbReference type="GO" id="GO:0003677">
    <property type="term" value="F:DNA binding"/>
    <property type="evidence" value="ECO:0007669"/>
    <property type="project" value="InterPro"/>
</dbReference>
<proteinExistence type="predicted"/>
<feature type="non-terminal residue" evidence="2">
    <location>
        <position position="1"/>
    </location>
</feature>
<gene>
    <name evidence="2" type="ORF">CC78DRAFT_482708</name>
</gene>
<sequence length="63" mass="7213">KKAGYLLNVHLIEKNTSQSVNTLAKLYSVPRSTLKTRLRGTSARYEIRRVDRKLSPSKELTLI</sequence>
<dbReference type="InterPro" id="IPR007889">
    <property type="entry name" value="HTH_Psq"/>
</dbReference>
<keyword evidence="3" id="KW-1185">Reference proteome</keyword>
<dbReference type="EMBL" id="ML986897">
    <property type="protein sequence ID" value="KAF2257641.1"/>
    <property type="molecule type" value="Genomic_DNA"/>
</dbReference>
<comment type="caution">
    <text evidence="2">The sequence shown here is derived from an EMBL/GenBank/DDBJ whole genome shotgun (WGS) entry which is preliminary data.</text>
</comment>
<feature type="domain" description="HTH psq-type" evidence="1">
    <location>
        <begin position="19"/>
        <end position="41"/>
    </location>
</feature>
<accession>A0A9P4JW75</accession>
<evidence type="ECO:0000313" key="3">
    <source>
        <dbReference type="Proteomes" id="UP000800093"/>
    </source>
</evidence>
<organism evidence="2 3">
    <name type="scientific">Lojkania enalia</name>
    <dbReference type="NCBI Taxonomy" id="147567"/>
    <lineage>
        <taxon>Eukaryota</taxon>
        <taxon>Fungi</taxon>
        <taxon>Dikarya</taxon>
        <taxon>Ascomycota</taxon>
        <taxon>Pezizomycotina</taxon>
        <taxon>Dothideomycetes</taxon>
        <taxon>Pleosporomycetidae</taxon>
        <taxon>Pleosporales</taxon>
        <taxon>Pleosporales incertae sedis</taxon>
        <taxon>Lojkania</taxon>
    </lineage>
</organism>
<reference evidence="3" key="1">
    <citation type="journal article" date="2020" name="Stud. Mycol.">
        <title>101 Dothideomycetes genomes: A test case for predicting lifestyles and emergence of pathogens.</title>
        <authorList>
            <person name="Haridas S."/>
            <person name="Albert R."/>
            <person name="Binder M."/>
            <person name="Bloem J."/>
            <person name="LaButti K."/>
            <person name="Salamov A."/>
            <person name="Andreopoulos B."/>
            <person name="Baker S."/>
            <person name="Barry K."/>
            <person name="Bills G."/>
            <person name="Bluhm B."/>
            <person name="Cannon C."/>
            <person name="Castanera R."/>
            <person name="Culley D."/>
            <person name="Daum C."/>
            <person name="Ezra D."/>
            <person name="Gonzalez J."/>
            <person name="Henrissat B."/>
            <person name="Kuo A."/>
            <person name="Liang C."/>
            <person name="Lipzen A."/>
            <person name="Lutzoni F."/>
            <person name="Magnuson J."/>
            <person name="Mondo S."/>
            <person name="Nolan M."/>
            <person name="Ohm R."/>
            <person name="Pangilinan J."/>
            <person name="Park H.-J."/>
            <person name="Ramirez L."/>
            <person name="Alfaro M."/>
            <person name="Sun H."/>
            <person name="Tritt A."/>
            <person name="Yoshinaga Y."/>
            <person name="Zwiers L.-H."/>
            <person name="Turgeon B."/>
            <person name="Goodwin S."/>
            <person name="Spatafora J."/>
            <person name="Crous P."/>
            <person name="Grigoriev I."/>
        </authorList>
    </citation>
    <scope>NUCLEOTIDE SEQUENCE [LARGE SCALE GENOMIC DNA]</scope>
    <source>
        <strain evidence="3">CBS 304.66</strain>
    </source>
</reference>
<name>A0A9P4JW75_9PLEO</name>
<dbReference type="Pfam" id="PF05225">
    <property type="entry name" value="HTH_psq"/>
    <property type="match status" value="1"/>
</dbReference>
<protein>
    <recommendedName>
        <fullName evidence="1">HTH psq-type domain-containing protein</fullName>
    </recommendedName>
</protein>
<dbReference type="Proteomes" id="UP000800093">
    <property type="component" value="Unassembled WGS sequence"/>
</dbReference>
<evidence type="ECO:0000259" key="1">
    <source>
        <dbReference type="Pfam" id="PF05225"/>
    </source>
</evidence>